<evidence type="ECO:0000256" key="7">
    <source>
        <dbReference type="ARBA" id="ARBA00047647"/>
    </source>
</evidence>
<comment type="catalytic activity">
    <reaction evidence="7">
        <text>N-acetyl-D-glucosamine 6-phosphate + H2O = D-glucosamine 6-phosphate + acetate</text>
        <dbReference type="Rhea" id="RHEA:22936"/>
        <dbReference type="ChEBI" id="CHEBI:15377"/>
        <dbReference type="ChEBI" id="CHEBI:30089"/>
        <dbReference type="ChEBI" id="CHEBI:57513"/>
        <dbReference type="ChEBI" id="CHEBI:58725"/>
        <dbReference type="EC" id="3.5.1.25"/>
    </reaction>
</comment>
<dbReference type="Gene3D" id="2.30.40.10">
    <property type="entry name" value="Urease, subunit C, domain 1"/>
    <property type="match status" value="1"/>
</dbReference>
<evidence type="ECO:0000313" key="13">
    <source>
        <dbReference type="Proteomes" id="UP001200034"/>
    </source>
</evidence>
<dbReference type="CDD" id="cd00854">
    <property type="entry name" value="NagA"/>
    <property type="match status" value="1"/>
</dbReference>
<dbReference type="EMBL" id="JAJJHW010000095">
    <property type="protein sequence ID" value="KAH8387639.1"/>
    <property type="molecule type" value="Genomic_DNA"/>
</dbReference>
<dbReference type="Pfam" id="PF01979">
    <property type="entry name" value="Amidohydro_1"/>
    <property type="match status" value="1"/>
</dbReference>
<feature type="binding site" evidence="10">
    <location>
        <position position="223"/>
    </location>
    <ligand>
        <name>Zn(2+)</name>
        <dbReference type="ChEBI" id="CHEBI:29105"/>
    </ligand>
</feature>
<organism evidence="12 13">
    <name type="scientific">Drosophila rubida</name>
    <dbReference type="NCBI Taxonomy" id="30044"/>
    <lineage>
        <taxon>Eukaryota</taxon>
        <taxon>Metazoa</taxon>
        <taxon>Ecdysozoa</taxon>
        <taxon>Arthropoda</taxon>
        <taxon>Hexapoda</taxon>
        <taxon>Insecta</taxon>
        <taxon>Pterygota</taxon>
        <taxon>Neoptera</taxon>
        <taxon>Endopterygota</taxon>
        <taxon>Diptera</taxon>
        <taxon>Brachycera</taxon>
        <taxon>Muscomorpha</taxon>
        <taxon>Ephydroidea</taxon>
        <taxon>Drosophilidae</taxon>
        <taxon>Drosophila</taxon>
    </lineage>
</organism>
<dbReference type="Gene3D" id="3.20.20.140">
    <property type="entry name" value="Metal-dependent hydrolases"/>
    <property type="match status" value="1"/>
</dbReference>
<evidence type="ECO:0000256" key="5">
    <source>
        <dbReference type="ARBA" id="ARBA00022801"/>
    </source>
</evidence>
<evidence type="ECO:0000256" key="1">
    <source>
        <dbReference type="ARBA" id="ARBA00010716"/>
    </source>
</evidence>
<feature type="binding site" evidence="10">
    <location>
        <position position="244"/>
    </location>
    <ligand>
        <name>Zn(2+)</name>
        <dbReference type="ChEBI" id="CHEBI:29105"/>
    </ligand>
</feature>
<reference evidence="12" key="1">
    <citation type="journal article" date="2021" name="Mol. Ecol. Resour.">
        <title>Phylogenomic analyses of the genus Drosophila reveals genomic signals of climate adaptation.</title>
        <authorList>
            <person name="Li F."/>
            <person name="Rane R.V."/>
            <person name="Luria V."/>
            <person name="Xiong Z."/>
            <person name="Chen J."/>
            <person name="Li Z."/>
            <person name="Catullo R.A."/>
            <person name="Griffin P.C."/>
            <person name="Schiffer M."/>
            <person name="Pearce S."/>
            <person name="Lee S.F."/>
            <person name="McElroy K."/>
            <person name="Stocker A."/>
            <person name="Shirriffs J."/>
            <person name="Cockerell F."/>
            <person name="Coppin C."/>
            <person name="Sgro C.M."/>
            <person name="Karger A."/>
            <person name="Cain J.W."/>
            <person name="Weber J.A."/>
            <person name="Santpere G."/>
            <person name="Kirschner M.W."/>
            <person name="Hoffmann A.A."/>
            <person name="Oakeshott J.G."/>
            <person name="Zhang G."/>
        </authorList>
    </citation>
    <scope>NUCLEOTIDE SEQUENCE</scope>
    <source>
        <strain evidence="12">BGI-SZ-2011g</strain>
    </source>
</reference>
<keyword evidence="4 10" id="KW-0479">Metal-binding</keyword>
<dbReference type="PANTHER" id="PTHR11113:SF14">
    <property type="entry name" value="N-ACETYLGLUCOSAMINE-6-PHOSPHATE DEACETYLASE"/>
    <property type="match status" value="1"/>
</dbReference>
<dbReference type="GO" id="GO:0046872">
    <property type="term" value="F:metal ion binding"/>
    <property type="evidence" value="ECO:0007669"/>
    <property type="project" value="UniProtKB-KW"/>
</dbReference>
<evidence type="ECO:0000259" key="11">
    <source>
        <dbReference type="Pfam" id="PF01979"/>
    </source>
</evidence>
<dbReference type="FunFam" id="3.20.20.140:FF:000023">
    <property type="entry name" value="N-acetylglucosamine-6-phosphate deacetylase"/>
    <property type="match status" value="1"/>
</dbReference>
<comment type="cofactor">
    <cofactor evidence="10">
        <name>a divalent metal cation</name>
        <dbReference type="ChEBI" id="CHEBI:60240"/>
    </cofactor>
    <text evidence="10">Binds 1 divalent metal cation per subunit.</text>
</comment>
<dbReference type="GO" id="GO:0008448">
    <property type="term" value="F:N-acetylglucosamine-6-phosphate deacetylase activity"/>
    <property type="evidence" value="ECO:0007669"/>
    <property type="project" value="UniProtKB-EC"/>
</dbReference>
<evidence type="ECO:0000256" key="2">
    <source>
        <dbReference type="ARBA" id="ARBA00011899"/>
    </source>
</evidence>
<feature type="binding site" evidence="9">
    <location>
        <position position="255"/>
    </location>
    <ligand>
        <name>substrate</name>
    </ligand>
</feature>
<name>A0AAD4KBM2_9MUSC</name>
<evidence type="ECO:0000256" key="4">
    <source>
        <dbReference type="ARBA" id="ARBA00022723"/>
    </source>
</evidence>
<dbReference type="GO" id="GO:0006046">
    <property type="term" value="P:N-acetylglucosamine catabolic process"/>
    <property type="evidence" value="ECO:0007669"/>
    <property type="project" value="TreeGrafter"/>
</dbReference>
<dbReference type="SUPFAM" id="SSF51338">
    <property type="entry name" value="Composite domain of metallo-dependent hydrolases"/>
    <property type="match status" value="1"/>
</dbReference>
<evidence type="ECO:0000256" key="3">
    <source>
        <dbReference type="ARBA" id="ARBA00018029"/>
    </source>
</evidence>
<dbReference type="InterPro" id="IPR032466">
    <property type="entry name" value="Metal_Hydrolase"/>
</dbReference>
<evidence type="ECO:0000256" key="10">
    <source>
        <dbReference type="PIRSR" id="PIRSR038994-3"/>
    </source>
</evidence>
<keyword evidence="13" id="KW-1185">Reference proteome</keyword>
<feature type="binding site" evidence="9">
    <location>
        <position position="149"/>
    </location>
    <ligand>
        <name>substrate</name>
    </ligand>
</feature>
<gene>
    <name evidence="12" type="ORF">KR093_008360</name>
</gene>
<dbReference type="InterPro" id="IPR003764">
    <property type="entry name" value="GlcNAc_6-P_deAcase"/>
</dbReference>
<sequence length="416" mass="45043">QQIMEKGQLLQFINCRLVRQHQLVNDDLWVRDGKIINPEPVFFDEQAKAHRQIDCNGAIIAPGYIDVQINGGYGVDFSHDTDTTEAGVEKVARGLVASGVTSFCPTLVTSPNDSYHSILPRMPTFIEGGAGVLGVHVEGPFINPQKKGAHQENCIQTIDKHACFSRDTNSPPIHCHTQGMATVREVYGSLDRIKIITLAPEQVQDARVICDLVKAGITVSLGHSMGTLSDGEHAVRHGASLITHLFNAMLPFHHRDPGLVGLLASDAIPAGKTVYFGLISDGVHTHPAALRIAYRTHRNGLVLVTDAISALGLQDGVHHIGQLPLEVKQGKAFIAGTETLCGSIAPMDECVRIFHKSTECSKVYAIEAASLHPAKCLGIEQQKGTLDFDSDADFILLNDDLQLISTWIAGVCVHCK</sequence>
<comment type="caution">
    <text evidence="12">The sequence shown here is derived from an EMBL/GenBank/DDBJ whole genome shotgun (WGS) entry which is preliminary data.</text>
</comment>
<dbReference type="NCBIfam" id="TIGR00221">
    <property type="entry name" value="nagA"/>
    <property type="match status" value="1"/>
</dbReference>
<dbReference type="AlphaFoldDB" id="A0AAD4KBM2"/>
<dbReference type="PIRSF" id="PIRSF038994">
    <property type="entry name" value="NagA"/>
    <property type="match status" value="1"/>
</dbReference>
<dbReference type="InterPro" id="IPR011059">
    <property type="entry name" value="Metal-dep_hydrolase_composite"/>
</dbReference>
<protein>
    <recommendedName>
        <fullName evidence="3">N-acetylglucosamine-6-phosphate deacetylase</fullName>
        <ecNumber evidence="2">3.5.1.25</ecNumber>
    </recommendedName>
</protein>
<feature type="binding site" evidence="9">
    <location>
        <position position="284"/>
    </location>
    <ligand>
        <name>substrate</name>
    </ligand>
</feature>
<evidence type="ECO:0000256" key="8">
    <source>
        <dbReference type="PIRSR" id="PIRSR038994-1"/>
    </source>
</evidence>
<dbReference type="PANTHER" id="PTHR11113">
    <property type="entry name" value="N-ACETYLGLUCOSAMINE-6-PHOSPHATE DEACETYLASE"/>
    <property type="match status" value="1"/>
</dbReference>
<dbReference type="Proteomes" id="UP001200034">
    <property type="component" value="Unassembled WGS sequence"/>
</dbReference>
<feature type="binding site" evidence="9">
    <location>
        <begin position="340"/>
        <end position="342"/>
    </location>
    <ligand>
        <name>substrate</name>
    </ligand>
</feature>
<evidence type="ECO:0000256" key="6">
    <source>
        <dbReference type="ARBA" id="ARBA00023277"/>
    </source>
</evidence>
<dbReference type="GO" id="GO:0106279">
    <property type="term" value="P:negative regulation of UDP-N-acetylglucosamine biosynthetic process"/>
    <property type="evidence" value="ECO:0007669"/>
    <property type="project" value="UniProtKB-ARBA"/>
</dbReference>
<feature type="non-terminal residue" evidence="12">
    <location>
        <position position="416"/>
    </location>
</feature>
<feature type="binding site" evidence="10">
    <location>
        <position position="138"/>
    </location>
    <ligand>
        <name>Zn(2+)</name>
        <dbReference type="ChEBI" id="CHEBI:29105"/>
    </ligand>
</feature>
<feature type="active site" description="Proton donor/acceptor" evidence="8">
    <location>
        <position position="306"/>
    </location>
</feature>
<keyword evidence="6" id="KW-0119">Carbohydrate metabolism</keyword>
<proteinExistence type="inferred from homology"/>
<feature type="binding site" evidence="9">
    <location>
        <begin position="247"/>
        <end position="248"/>
    </location>
    <ligand>
        <name>substrate</name>
    </ligand>
</feature>
<dbReference type="EC" id="3.5.1.25" evidence="2"/>
<feature type="domain" description="Amidohydrolase-related" evidence="11">
    <location>
        <begin position="59"/>
        <end position="411"/>
    </location>
</feature>
<dbReference type="SUPFAM" id="SSF51556">
    <property type="entry name" value="Metallo-dependent hydrolases"/>
    <property type="match status" value="1"/>
</dbReference>
<comment type="similarity">
    <text evidence="1">Belongs to the metallo-dependent hydrolases superfamily. NagA family.</text>
</comment>
<accession>A0AAD4KBM2</accession>
<dbReference type="GO" id="GO:0019262">
    <property type="term" value="P:N-acetylneuraminate catabolic process"/>
    <property type="evidence" value="ECO:0007669"/>
    <property type="project" value="UniProtKB-ARBA"/>
</dbReference>
<keyword evidence="5" id="KW-0378">Hydrolase</keyword>
<evidence type="ECO:0000313" key="12">
    <source>
        <dbReference type="EMBL" id="KAH8387639.1"/>
    </source>
</evidence>
<dbReference type="InterPro" id="IPR006680">
    <property type="entry name" value="Amidohydro-rel"/>
</dbReference>
<evidence type="ECO:0000256" key="9">
    <source>
        <dbReference type="PIRSR" id="PIRSR038994-2"/>
    </source>
</evidence>